<evidence type="ECO:0000313" key="1">
    <source>
        <dbReference type="EMBL" id="KRL41588.1"/>
    </source>
</evidence>
<dbReference type="AlphaFoldDB" id="A0A0R1QG16"/>
<dbReference type="RefSeq" id="WP_054716959.1">
    <property type="nucleotide sequence ID" value="NZ_AZEU01000247.1"/>
</dbReference>
<accession>A0A0R1QG16</accession>
<proteinExistence type="predicted"/>
<name>A0A0R1QG16_9LACO</name>
<protein>
    <submittedName>
        <fullName evidence="1">Uncharacterized protein</fullName>
    </submittedName>
</protein>
<dbReference type="OrthoDB" id="9887135at2"/>
<dbReference type="EMBL" id="AZEU01000247">
    <property type="protein sequence ID" value="KRL41588.1"/>
    <property type="molecule type" value="Genomic_DNA"/>
</dbReference>
<dbReference type="PATRIC" id="fig|1423769.4.peg.2333"/>
<evidence type="ECO:0000313" key="2">
    <source>
        <dbReference type="Proteomes" id="UP000051790"/>
    </source>
</evidence>
<reference evidence="1 2" key="1">
    <citation type="journal article" date="2015" name="Genome Announc.">
        <title>Expanding the biotechnology potential of lactobacilli through comparative genomics of 213 strains and associated genera.</title>
        <authorList>
            <person name="Sun Z."/>
            <person name="Harris H.M."/>
            <person name="McCann A."/>
            <person name="Guo C."/>
            <person name="Argimon S."/>
            <person name="Zhang W."/>
            <person name="Yang X."/>
            <person name="Jeffery I.B."/>
            <person name="Cooney J.C."/>
            <person name="Kagawa T.F."/>
            <person name="Liu W."/>
            <person name="Song Y."/>
            <person name="Salvetti E."/>
            <person name="Wrobel A."/>
            <person name="Rasinkangas P."/>
            <person name="Parkhill J."/>
            <person name="Rea M.C."/>
            <person name="O'Sullivan O."/>
            <person name="Ritari J."/>
            <person name="Douillard F.P."/>
            <person name="Paul Ross R."/>
            <person name="Yang R."/>
            <person name="Briner A.E."/>
            <person name="Felis G.E."/>
            <person name="de Vos W.M."/>
            <person name="Barrangou R."/>
            <person name="Klaenhammer T.R."/>
            <person name="Caufield P.W."/>
            <person name="Cui Y."/>
            <person name="Zhang H."/>
            <person name="O'Toole P.W."/>
        </authorList>
    </citation>
    <scope>NUCLEOTIDE SEQUENCE [LARGE SCALE GENOMIC DNA]</scope>
    <source>
        <strain evidence="1 2">DSM 13343</strain>
    </source>
</reference>
<organism evidence="1 2">
    <name type="scientific">Lacticaseibacillus manihotivorans DSM 13343 = JCM 12514</name>
    <dbReference type="NCBI Taxonomy" id="1423769"/>
    <lineage>
        <taxon>Bacteria</taxon>
        <taxon>Bacillati</taxon>
        <taxon>Bacillota</taxon>
        <taxon>Bacilli</taxon>
        <taxon>Lactobacillales</taxon>
        <taxon>Lactobacillaceae</taxon>
        <taxon>Lacticaseibacillus</taxon>
    </lineage>
</organism>
<comment type="caution">
    <text evidence="1">The sequence shown here is derived from an EMBL/GenBank/DDBJ whole genome shotgun (WGS) entry which is preliminary data.</text>
</comment>
<dbReference type="Proteomes" id="UP000051790">
    <property type="component" value="Unassembled WGS sequence"/>
</dbReference>
<sequence length="87" mass="9968">MVITALFNHGARERRTVERIVLQKLAKNGYPETALLMETGLQKAEVGYRLDFDTWDTNEHYTALATRDGKQWRVTLQIGDQAPQALH</sequence>
<keyword evidence="2" id="KW-1185">Reference proteome</keyword>
<gene>
    <name evidence="1" type="ORF">FD01_GL002172</name>
</gene>